<proteinExistence type="predicted"/>
<keyword evidence="2" id="KW-1185">Reference proteome</keyword>
<accession>A0ACB8X827</accession>
<evidence type="ECO:0000313" key="2">
    <source>
        <dbReference type="Proteomes" id="UP000831701"/>
    </source>
</evidence>
<gene>
    <name evidence="1" type="ORF">L3Q82_003990</name>
</gene>
<sequence length="376" mass="43632">MWAKRAKERDPQNSFVADTLGQVHKNHLKNIEHPAKPRQILQLAQKAIKAFKHEEQLAEIEKDTDMKEDGMTKVSHVFNNRGMFGYLQVCNLVYDLLVKNETWRDVLKKRVSMGSVLESLGDNKLFRFNGLINSLRDEVRKKCVFFDKYLTYSKPEGKKDDPSYICRDTSDCYRKCLQPLCYIGKGQGLNRVVPSKALEEMFLEQNKKTDEDRSKTEIFQHPLVEELLHRFEGEVQNYRIYVTIGGKKIEVGANLRNSLWKQRKVSFYLGFTIRGPEAFDIQTKTAEKATEQHFVDRHQSALITRVSDTGFILDKLMERMLISAEKYDTVRALQTTEDQMSGILQGLTSEGKDALYEILKKMRNMRALISELEETE</sequence>
<reference evidence="1" key="1">
    <citation type="submission" date="2022-04" db="EMBL/GenBank/DDBJ databases">
        <title>Jade perch genome.</title>
        <authorList>
            <person name="Chao B."/>
        </authorList>
    </citation>
    <scope>NUCLEOTIDE SEQUENCE</scope>
    <source>
        <strain evidence="1">CB-2022</strain>
    </source>
</reference>
<evidence type="ECO:0000313" key="1">
    <source>
        <dbReference type="EMBL" id="KAI3375682.1"/>
    </source>
</evidence>
<dbReference type="Proteomes" id="UP000831701">
    <property type="component" value="Chromosome 2"/>
</dbReference>
<protein>
    <submittedName>
        <fullName evidence="1">Uncharacterized protein</fullName>
    </submittedName>
</protein>
<dbReference type="EMBL" id="CM041532">
    <property type="protein sequence ID" value="KAI3375682.1"/>
    <property type="molecule type" value="Genomic_DNA"/>
</dbReference>
<comment type="caution">
    <text evidence="1">The sequence shown here is derived from an EMBL/GenBank/DDBJ whole genome shotgun (WGS) entry which is preliminary data.</text>
</comment>
<organism evidence="1 2">
    <name type="scientific">Scortum barcoo</name>
    <name type="common">barcoo grunter</name>
    <dbReference type="NCBI Taxonomy" id="214431"/>
    <lineage>
        <taxon>Eukaryota</taxon>
        <taxon>Metazoa</taxon>
        <taxon>Chordata</taxon>
        <taxon>Craniata</taxon>
        <taxon>Vertebrata</taxon>
        <taxon>Euteleostomi</taxon>
        <taxon>Actinopterygii</taxon>
        <taxon>Neopterygii</taxon>
        <taxon>Teleostei</taxon>
        <taxon>Neoteleostei</taxon>
        <taxon>Acanthomorphata</taxon>
        <taxon>Eupercaria</taxon>
        <taxon>Centrarchiformes</taxon>
        <taxon>Terapontoidei</taxon>
        <taxon>Terapontidae</taxon>
        <taxon>Scortum</taxon>
    </lineage>
</organism>
<name>A0ACB8X827_9TELE</name>